<dbReference type="Gene3D" id="3.30.60.30">
    <property type="match status" value="1"/>
</dbReference>
<dbReference type="GeneID" id="119729470"/>
<proteinExistence type="predicted"/>
<dbReference type="Pfam" id="PF00050">
    <property type="entry name" value="Kazal_1"/>
    <property type="match status" value="1"/>
</dbReference>
<keyword evidence="4" id="KW-1185">Reference proteome</keyword>
<keyword evidence="1" id="KW-0732">Signal</keyword>
<organism evidence="3 4">
    <name type="scientific">Patiria miniata</name>
    <name type="common">Bat star</name>
    <name type="synonym">Asterina miniata</name>
    <dbReference type="NCBI Taxonomy" id="46514"/>
    <lineage>
        <taxon>Eukaryota</taxon>
        <taxon>Metazoa</taxon>
        <taxon>Echinodermata</taxon>
        <taxon>Eleutherozoa</taxon>
        <taxon>Asterozoa</taxon>
        <taxon>Asteroidea</taxon>
        <taxon>Valvatacea</taxon>
        <taxon>Valvatida</taxon>
        <taxon>Asterinidae</taxon>
        <taxon>Patiria</taxon>
    </lineage>
</organism>
<accession>A0A914A2Y9</accession>
<protein>
    <recommendedName>
        <fullName evidence="2">Kazal-like domain-containing protein</fullName>
    </recommendedName>
</protein>
<feature type="domain" description="Kazal-like" evidence="2">
    <location>
        <begin position="28"/>
        <end position="82"/>
    </location>
</feature>
<dbReference type="PROSITE" id="PS00282">
    <property type="entry name" value="KAZAL_1"/>
    <property type="match status" value="1"/>
</dbReference>
<dbReference type="InterPro" id="IPR002350">
    <property type="entry name" value="Kazal_dom"/>
</dbReference>
<feature type="signal peptide" evidence="1">
    <location>
        <begin position="1"/>
        <end position="23"/>
    </location>
</feature>
<dbReference type="SUPFAM" id="SSF100895">
    <property type="entry name" value="Kazal-type serine protease inhibitors"/>
    <property type="match status" value="1"/>
</dbReference>
<evidence type="ECO:0000313" key="3">
    <source>
        <dbReference type="EnsemblMetazoa" id="XP_038057964.1"/>
    </source>
</evidence>
<evidence type="ECO:0000259" key="2">
    <source>
        <dbReference type="PROSITE" id="PS51465"/>
    </source>
</evidence>
<name>A0A914A2Y9_PATMI</name>
<dbReference type="Proteomes" id="UP000887568">
    <property type="component" value="Unplaced"/>
</dbReference>
<dbReference type="PROSITE" id="PS51465">
    <property type="entry name" value="KAZAL_2"/>
    <property type="match status" value="1"/>
</dbReference>
<evidence type="ECO:0000313" key="4">
    <source>
        <dbReference type="Proteomes" id="UP000887568"/>
    </source>
</evidence>
<dbReference type="SMART" id="SM00280">
    <property type="entry name" value="KAZAL"/>
    <property type="match status" value="1"/>
</dbReference>
<dbReference type="InterPro" id="IPR036058">
    <property type="entry name" value="Kazal_dom_sf"/>
</dbReference>
<dbReference type="EnsemblMetazoa" id="XM_038202036.1">
    <property type="protein sequence ID" value="XP_038057964.1"/>
    <property type="gene ID" value="LOC119729470"/>
</dbReference>
<dbReference type="OrthoDB" id="126772at2759"/>
<feature type="chain" id="PRO_5037272511" description="Kazal-like domain-containing protein" evidence="1">
    <location>
        <begin position="24"/>
        <end position="82"/>
    </location>
</feature>
<dbReference type="RefSeq" id="XP_038057964.1">
    <property type="nucleotide sequence ID" value="XM_038202036.1"/>
</dbReference>
<sequence length="82" mass="9002">MRPFVLLFGIAIAVFLLTDICTALPEPMEHPDFCKGMRPPACPRNLDPQCTSDGKQYANKCILCGAILSGEQPEDVSFEPCE</sequence>
<dbReference type="AlphaFoldDB" id="A0A914A2Y9"/>
<evidence type="ECO:0000256" key="1">
    <source>
        <dbReference type="SAM" id="SignalP"/>
    </source>
</evidence>
<reference evidence="3" key="1">
    <citation type="submission" date="2022-11" db="UniProtKB">
        <authorList>
            <consortium name="EnsemblMetazoa"/>
        </authorList>
    </citation>
    <scope>IDENTIFICATION</scope>
</reference>